<dbReference type="SUPFAM" id="SSF51905">
    <property type="entry name" value="FAD/NAD(P)-binding domain"/>
    <property type="match status" value="1"/>
</dbReference>
<evidence type="ECO:0000313" key="2">
    <source>
        <dbReference type="EMBL" id="KAF2634562.1"/>
    </source>
</evidence>
<name>A0A6A6RH69_9PLEO</name>
<dbReference type="AlphaFoldDB" id="A0A6A6RH69"/>
<gene>
    <name evidence="2" type="ORF">P280DRAFT_485344</name>
</gene>
<dbReference type="EMBL" id="MU006819">
    <property type="protein sequence ID" value="KAF2634562.1"/>
    <property type="molecule type" value="Genomic_DNA"/>
</dbReference>
<evidence type="ECO:0000313" key="3">
    <source>
        <dbReference type="Proteomes" id="UP000799753"/>
    </source>
</evidence>
<sequence>MSETISADYLVIGAGAMGLAFVDTILSDTDKTVILVDRYARPGGHWTTAYPFVRLHQPSFAYGVNSRRLDRGTVDKVGWNKGLQELATRDEVTAYFEIVMRETFLPSGRVKYFPKHEYVAEGEFRSILTNKTYRYEIGDQSRIVDATYSKAVVPSMRPPPYDVAANVDLVTPNNLPGIKRAYANYTVVGAGKTAIDTALWMLANGIEPSSITWIMPRDSFFLTRESVQLGPEFAAQVGGAKKAEHEAILASSSVEECLKRQADEGLLPSFDSKVWPTMFHCASVSAIELNAARGIKNIIRKGRVIKITAGEVTLTKGSYQPVPDTLYIDCTANGLAKHPPVPVFQGRNIVLQPVRVCQQVFSAAFIAHAESTYNDEEEKNRLCNPIPMPDKPRDWFLTSLQTNLNWLEWAKHPKTMEWVSNSRLDFFGRLMPPVPEDPQGKAAYYAQFLGVAKAVSAKLKELLEKDPEKGANVSTELKGFPLESIS</sequence>
<evidence type="ECO:0008006" key="4">
    <source>
        <dbReference type="Google" id="ProtNLM"/>
    </source>
</evidence>
<dbReference type="OrthoDB" id="4114509at2759"/>
<keyword evidence="3" id="KW-1185">Reference proteome</keyword>
<dbReference type="InterPro" id="IPR036188">
    <property type="entry name" value="FAD/NAD-bd_sf"/>
</dbReference>
<evidence type="ECO:0000256" key="1">
    <source>
        <dbReference type="SAM" id="MobiDB-lite"/>
    </source>
</evidence>
<feature type="region of interest" description="Disordered" evidence="1">
    <location>
        <begin position="467"/>
        <end position="486"/>
    </location>
</feature>
<dbReference type="Proteomes" id="UP000799753">
    <property type="component" value="Unassembled WGS sequence"/>
</dbReference>
<accession>A0A6A6RH69</accession>
<proteinExistence type="predicted"/>
<reference evidence="2" key="1">
    <citation type="journal article" date="2020" name="Stud. Mycol.">
        <title>101 Dothideomycetes genomes: a test case for predicting lifestyles and emergence of pathogens.</title>
        <authorList>
            <person name="Haridas S."/>
            <person name="Albert R."/>
            <person name="Binder M."/>
            <person name="Bloem J."/>
            <person name="Labutti K."/>
            <person name="Salamov A."/>
            <person name="Andreopoulos B."/>
            <person name="Baker S."/>
            <person name="Barry K."/>
            <person name="Bills G."/>
            <person name="Bluhm B."/>
            <person name="Cannon C."/>
            <person name="Castanera R."/>
            <person name="Culley D."/>
            <person name="Daum C."/>
            <person name="Ezra D."/>
            <person name="Gonzalez J."/>
            <person name="Henrissat B."/>
            <person name="Kuo A."/>
            <person name="Liang C."/>
            <person name="Lipzen A."/>
            <person name="Lutzoni F."/>
            <person name="Magnuson J."/>
            <person name="Mondo S."/>
            <person name="Nolan M."/>
            <person name="Ohm R."/>
            <person name="Pangilinan J."/>
            <person name="Park H.-J."/>
            <person name="Ramirez L."/>
            <person name="Alfaro M."/>
            <person name="Sun H."/>
            <person name="Tritt A."/>
            <person name="Yoshinaga Y."/>
            <person name="Zwiers L.-H."/>
            <person name="Turgeon B."/>
            <person name="Goodwin S."/>
            <person name="Spatafora J."/>
            <person name="Crous P."/>
            <person name="Grigoriev I."/>
        </authorList>
    </citation>
    <scope>NUCLEOTIDE SEQUENCE</scope>
    <source>
        <strain evidence="2">CBS 473.64</strain>
    </source>
</reference>
<dbReference type="Gene3D" id="3.50.50.60">
    <property type="entry name" value="FAD/NAD(P)-binding domain"/>
    <property type="match status" value="1"/>
</dbReference>
<organism evidence="2 3">
    <name type="scientific">Massarina eburnea CBS 473.64</name>
    <dbReference type="NCBI Taxonomy" id="1395130"/>
    <lineage>
        <taxon>Eukaryota</taxon>
        <taxon>Fungi</taxon>
        <taxon>Dikarya</taxon>
        <taxon>Ascomycota</taxon>
        <taxon>Pezizomycotina</taxon>
        <taxon>Dothideomycetes</taxon>
        <taxon>Pleosporomycetidae</taxon>
        <taxon>Pleosporales</taxon>
        <taxon>Massarineae</taxon>
        <taxon>Massarinaceae</taxon>
        <taxon>Massarina</taxon>
    </lineage>
</organism>
<protein>
    <recommendedName>
        <fullName evidence="4">FAD/NAD(P)-binding domain-containing protein</fullName>
    </recommendedName>
</protein>